<comment type="caution">
    <text evidence="2">The sequence shown here is derived from an EMBL/GenBank/DDBJ whole genome shotgun (WGS) entry which is preliminary data.</text>
</comment>
<reference evidence="2" key="1">
    <citation type="submission" date="2022-11" db="EMBL/GenBank/DDBJ databases">
        <title>Genome Sequence of Cubamyces cubensis.</title>
        <authorList>
            <person name="Buettner E."/>
        </authorList>
    </citation>
    <scope>NUCLEOTIDE SEQUENCE</scope>
    <source>
        <strain evidence="2">MPL-01</strain>
    </source>
</reference>
<sequence>MDARDSCWDGARRLDNDEGICVIDISVTERPAYCFISEPGGCVLSAYQYLHTHSHQIFEDGVRDDDDDSDSGPFDSGSDTIESTGLLSRRSRSGKAEAGEIDEDVLQGFWALVDLAGHPLIKAEVLCDVWPEELFEERSGPRQLKIRHTDELPMPLDMVISLYIGLAPRADLEAIKHDYEAEEYHTAIGKAVLPPYDMYSTPEEFYRRIAAIRRILAAAGSRPYEYLLEFDYPDAWAAPANRVLGNMELWTHWICCWILSRSRPPYIAVDHAIEVVRTWIAHPIHARLGKLCHPAKVIRLILSLSAVSELGPINLPKHLPDTVLDLLSLTVHALKETTFLDLTDLLLTASQVVKLVQRHDGVEALSVSRNPMLESSDIPFIVSSIPSLKRLHVMHMDDSDSNIQDVVLEHAHELRQLESLICPILLACPGEDCPKPQIPVSFTFFYSTQVSHHLPPLFSVPFCTPAQIVQALIDILPHAFAESDYSESAQLCREYGSKTVLQSRVRPPQFHSMSIPSYGCPFYMSACMLIHAALSAGVYKPGELWSERRVVNLPALNAHNISDTVGEKMGTWSFFFAWDAFGHQRDPPAVNVWAFLYWEIVRVVDGPEWDDPREDSDSNAPPSRPNSTEPRTSGGYAWRMLPNPKTYDLRGFLRCMADEGRPLPDAEAVSRLEEILDTRDAVTGDLVCPLARPADIPPIRFFQLNKDEREEMLNVLYPAQRSGQLPSLFVTPPEALKNGTVAFVC</sequence>
<protein>
    <submittedName>
        <fullName evidence="2">Uncharacterized protein</fullName>
    </submittedName>
</protein>
<evidence type="ECO:0000313" key="2">
    <source>
        <dbReference type="EMBL" id="KAJ8489054.1"/>
    </source>
</evidence>
<gene>
    <name evidence="2" type="ORF">ONZ51_g3174</name>
</gene>
<proteinExistence type="predicted"/>
<feature type="region of interest" description="Disordered" evidence="1">
    <location>
        <begin position="60"/>
        <end position="92"/>
    </location>
</feature>
<evidence type="ECO:0000256" key="1">
    <source>
        <dbReference type="SAM" id="MobiDB-lite"/>
    </source>
</evidence>
<keyword evidence="3" id="KW-1185">Reference proteome</keyword>
<name>A0AAD7XD91_9APHY</name>
<feature type="compositionally biased region" description="Polar residues" evidence="1">
    <location>
        <begin position="618"/>
        <end position="631"/>
    </location>
</feature>
<evidence type="ECO:0000313" key="3">
    <source>
        <dbReference type="Proteomes" id="UP001215151"/>
    </source>
</evidence>
<dbReference type="AlphaFoldDB" id="A0AAD7XD91"/>
<dbReference type="EMBL" id="JAPEVG010000054">
    <property type="protein sequence ID" value="KAJ8489054.1"/>
    <property type="molecule type" value="Genomic_DNA"/>
</dbReference>
<dbReference type="Proteomes" id="UP001215151">
    <property type="component" value="Unassembled WGS sequence"/>
</dbReference>
<accession>A0AAD7XD91</accession>
<organism evidence="2 3">
    <name type="scientific">Trametes cubensis</name>
    <dbReference type="NCBI Taxonomy" id="1111947"/>
    <lineage>
        <taxon>Eukaryota</taxon>
        <taxon>Fungi</taxon>
        <taxon>Dikarya</taxon>
        <taxon>Basidiomycota</taxon>
        <taxon>Agaricomycotina</taxon>
        <taxon>Agaricomycetes</taxon>
        <taxon>Polyporales</taxon>
        <taxon>Polyporaceae</taxon>
        <taxon>Trametes</taxon>
    </lineage>
</organism>
<feature type="region of interest" description="Disordered" evidence="1">
    <location>
        <begin position="609"/>
        <end position="636"/>
    </location>
</feature>